<dbReference type="PaxDb" id="3708-A0A078GGQ1"/>
<reference evidence="1 2" key="1">
    <citation type="journal article" date="2014" name="Science">
        <title>Plant genetics. Early allopolyploid evolution in the post-Neolithic Brassica napus oilseed genome.</title>
        <authorList>
            <person name="Chalhoub B."/>
            <person name="Denoeud F."/>
            <person name="Liu S."/>
            <person name="Parkin I.A."/>
            <person name="Tang H."/>
            <person name="Wang X."/>
            <person name="Chiquet J."/>
            <person name="Belcram H."/>
            <person name="Tong C."/>
            <person name="Samans B."/>
            <person name="Correa M."/>
            <person name="Da Silva C."/>
            <person name="Just J."/>
            <person name="Falentin C."/>
            <person name="Koh C.S."/>
            <person name="Le Clainche I."/>
            <person name="Bernard M."/>
            <person name="Bento P."/>
            <person name="Noel B."/>
            <person name="Labadie K."/>
            <person name="Alberti A."/>
            <person name="Charles M."/>
            <person name="Arnaud D."/>
            <person name="Guo H."/>
            <person name="Daviaud C."/>
            <person name="Alamery S."/>
            <person name="Jabbari K."/>
            <person name="Zhao M."/>
            <person name="Edger P.P."/>
            <person name="Chelaifa H."/>
            <person name="Tack D."/>
            <person name="Lassalle G."/>
            <person name="Mestiri I."/>
            <person name="Schnel N."/>
            <person name="Le Paslier M.C."/>
            <person name="Fan G."/>
            <person name="Renault V."/>
            <person name="Bayer P.E."/>
            <person name="Golicz A.A."/>
            <person name="Manoli S."/>
            <person name="Lee T.H."/>
            <person name="Thi V.H."/>
            <person name="Chalabi S."/>
            <person name="Hu Q."/>
            <person name="Fan C."/>
            <person name="Tollenaere R."/>
            <person name="Lu Y."/>
            <person name="Battail C."/>
            <person name="Shen J."/>
            <person name="Sidebottom C.H."/>
            <person name="Wang X."/>
            <person name="Canaguier A."/>
            <person name="Chauveau A."/>
            <person name="Berard A."/>
            <person name="Deniot G."/>
            <person name="Guan M."/>
            <person name="Liu Z."/>
            <person name="Sun F."/>
            <person name="Lim Y.P."/>
            <person name="Lyons E."/>
            <person name="Town C.D."/>
            <person name="Bancroft I."/>
            <person name="Wang X."/>
            <person name="Meng J."/>
            <person name="Ma J."/>
            <person name="Pires J.C."/>
            <person name="King G.J."/>
            <person name="Brunel D."/>
            <person name="Delourme R."/>
            <person name="Renard M."/>
            <person name="Aury J.M."/>
            <person name="Adams K.L."/>
            <person name="Batley J."/>
            <person name="Snowdon R.J."/>
            <person name="Tost J."/>
            <person name="Edwards D."/>
            <person name="Zhou Y."/>
            <person name="Hua W."/>
            <person name="Sharpe A.G."/>
            <person name="Paterson A.H."/>
            <person name="Guan C."/>
            <person name="Wincker P."/>
        </authorList>
    </citation>
    <scope>NUCLEOTIDE SEQUENCE [LARGE SCALE GENOMIC DNA]</scope>
    <source>
        <strain evidence="2">cv. Darmor-bzh</strain>
    </source>
</reference>
<dbReference type="Gramene" id="CDY23813">
    <property type="protein sequence ID" value="CDY23813"/>
    <property type="gene ID" value="GSBRNA2T00024220001"/>
</dbReference>
<dbReference type="AlphaFoldDB" id="A0A078GGQ1"/>
<name>A0A078GGQ1_BRANA</name>
<sequence>MRERELLLLASLLVPDVATVTGTEKKGL</sequence>
<gene>
    <name evidence="1" type="primary">BnaA01g21640D</name>
    <name evidence="1" type="ORF">GSBRNA2T00024220001</name>
</gene>
<protein>
    <submittedName>
        <fullName evidence="1">BnaA01g21640D protein</fullName>
    </submittedName>
</protein>
<accession>A0A078GGQ1</accession>
<keyword evidence="2" id="KW-1185">Reference proteome</keyword>
<evidence type="ECO:0000313" key="1">
    <source>
        <dbReference type="EMBL" id="CDY23813.1"/>
    </source>
</evidence>
<dbReference type="Proteomes" id="UP000028999">
    <property type="component" value="Unassembled WGS sequence"/>
</dbReference>
<dbReference type="EMBL" id="LK032149">
    <property type="protein sequence ID" value="CDY23813.1"/>
    <property type="molecule type" value="Genomic_DNA"/>
</dbReference>
<organism evidence="1 2">
    <name type="scientific">Brassica napus</name>
    <name type="common">Rape</name>
    <dbReference type="NCBI Taxonomy" id="3708"/>
    <lineage>
        <taxon>Eukaryota</taxon>
        <taxon>Viridiplantae</taxon>
        <taxon>Streptophyta</taxon>
        <taxon>Embryophyta</taxon>
        <taxon>Tracheophyta</taxon>
        <taxon>Spermatophyta</taxon>
        <taxon>Magnoliopsida</taxon>
        <taxon>eudicotyledons</taxon>
        <taxon>Gunneridae</taxon>
        <taxon>Pentapetalae</taxon>
        <taxon>rosids</taxon>
        <taxon>malvids</taxon>
        <taxon>Brassicales</taxon>
        <taxon>Brassicaceae</taxon>
        <taxon>Brassiceae</taxon>
        <taxon>Brassica</taxon>
    </lineage>
</organism>
<evidence type="ECO:0000313" key="2">
    <source>
        <dbReference type="Proteomes" id="UP000028999"/>
    </source>
</evidence>
<proteinExistence type="predicted"/>